<keyword evidence="3" id="KW-0804">Transcription</keyword>
<dbReference type="PANTHER" id="PTHR33154">
    <property type="entry name" value="TRANSCRIPTIONAL REGULATOR, ARSR FAMILY"/>
    <property type="match status" value="1"/>
</dbReference>
<proteinExistence type="predicted"/>
<keyword evidence="1" id="KW-0805">Transcription regulation</keyword>
<evidence type="ECO:0000259" key="4">
    <source>
        <dbReference type="PROSITE" id="PS50987"/>
    </source>
</evidence>
<dbReference type="SMART" id="SM00418">
    <property type="entry name" value="HTH_ARSR"/>
    <property type="match status" value="1"/>
</dbReference>
<dbReference type="InterPro" id="IPR011991">
    <property type="entry name" value="ArsR-like_HTH"/>
</dbReference>
<dbReference type="Pfam" id="PF01022">
    <property type="entry name" value="HTH_5"/>
    <property type="match status" value="1"/>
</dbReference>
<dbReference type="InterPro" id="IPR001845">
    <property type="entry name" value="HTH_ArsR_DNA-bd_dom"/>
</dbReference>
<dbReference type="RefSeq" id="WP_233374806.1">
    <property type="nucleotide sequence ID" value="NZ_JAJTWU010000010.1"/>
</dbReference>
<name>A0ABS8XXN6_9BURK</name>
<dbReference type="PANTHER" id="PTHR33154:SF33">
    <property type="entry name" value="TRANSCRIPTIONAL REPRESSOR SDPR"/>
    <property type="match status" value="1"/>
</dbReference>
<keyword evidence="2" id="KW-0238">DNA-binding</keyword>
<accession>A0ABS8XXN6</accession>
<comment type="caution">
    <text evidence="5">The sequence shown here is derived from an EMBL/GenBank/DDBJ whole genome shotgun (WGS) entry which is preliminary data.</text>
</comment>
<dbReference type="EMBL" id="JAJTWU010000010">
    <property type="protein sequence ID" value="MCE4557426.1"/>
    <property type="molecule type" value="Genomic_DNA"/>
</dbReference>
<evidence type="ECO:0000313" key="6">
    <source>
        <dbReference type="Proteomes" id="UP001200741"/>
    </source>
</evidence>
<sequence>MTPAELDEALRALAHGERRLFLRECLDRECAAGELAEVSSLALASVSEHLKVLRKTGLLTLEVRGRFWMYRTDPARLQEVMAALQASFEGTDHHGT</sequence>
<evidence type="ECO:0000256" key="3">
    <source>
        <dbReference type="ARBA" id="ARBA00023163"/>
    </source>
</evidence>
<dbReference type="NCBIfam" id="NF033788">
    <property type="entry name" value="HTH_metalloreg"/>
    <property type="match status" value="1"/>
</dbReference>
<keyword evidence="6" id="KW-1185">Reference proteome</keyword>
<evidence type="ECO:0000256" key="2">
    <source>
        <dbReference type="ARBA" id="ARBA00023125"/>
    </source>
</evidence>
<evidence type="ECO:0000313" key="5">
    <source>
        <dbReference type="EMBL" id="MCE4557426.1"/>
    </source>
</evidence>
<dbReference type="SUPFAM" id="SSF46785">
    <property type="entry name" value="Winged helix' DNA-binding domain"/>
    <property type="match status" value="1"/>
</dbReference>
<feature type="domain" description="HTH arsR-type" evidence="4">
    <location>
        <begin position="1"/>
        <end position="92"/>
    </location>
</feature>
<dbReference type="PROSITE" id="PS50987">
    <property type="entry name" value="HTH_ARSR_2"/>
    <property type="match status" value="1"/>
</dbReference>
<dbReference type="CDD" id="cd00090">
    <property type="entry name" value="HTH_ARSR"/>
    <property type="match status" value="1"/>
</dbReference>
<evidence type="ECO:0000256" key="1">
    <source>
        <dbReference type="ARBA" id="ARBA00023015"/>
    </source>
</evidence>
<gene>
    <name evidence="5" type="ORF">LXT13_23815</name>
</gene>
<dbReference type="InterPro" id="IPR036390">
    <property type="entry name" value="WH_DNA-bd_sf"/>
</dbReference>
<reference evidence="5 6" key="1">
    <citation type="submission" date="2021-12" db="EMBL/GenBank/DDBJ databases">
        <title>Genome seq of P8.</title>
        <authorList>
            <person name="Seo T."/>
        </authorList>
    </citation>
    <scope>NUCLEOTIDE SEQUENCE [LARGE SCALE GENOMIC DNA]</scope>
    <source>
        <strain evidence="5 6">P8</strain>
    </source>
</reference>
<dbReference type="InterPro" id="IPR051081">
    <property type="entry name" value="HTH_MetalResp_TranReg"/>
</dbReference>
<dbReference type="Gene3D" id="1.10.10.10">
    <property type="entry name" value="Winged helix-like DNA-binding domain superfamily/Winged helix DNA-binding domain"/>
    <property type="match status" value="1"/>
</dbReference>
<organism evidence="5 6">
    <name type="scientific">Pelomonas cellulosilytica</name>
    <dbReference type="NCBI Taxonomy" id="2906762"/>
    <lineage>
        <taxon>Bacteria</taxon>
        <taxon>Pseudomonadati</taxon>
        <taxon>Pseudomonadota</taxon>
        <taxon>Betaproteobacteria</taxon>
        <taxon>Burkholderiales</taxon>
        <taxon>Sphaerotilaceae</taxon>
        <taxon>Roseateles</taxon>
    </lineage>
</organism>
<dbReference type="Proteomes" id="UP001200741">
    <property type="component" value="Unassembled WGS sequence"/>
</dbReference>
<protein>
    <submittedName>
        <fullName evidence="5">Metalloregulator ArsR/SmtB family transcription factor</fullName>
    </submittedName>
</protein>
<dbReference type="InterPro" id="IPR036388">
    <property type="entry name" value="WH-like_DNA-bd_sf"/>
</dbReference>